<keyword evidence="3" id="KW-1185">Reference proteome</keyword>
<dbReference type="GeneID" id="86940961"/>
<feature type="transmembrane region" description="Helical" evidence="1">
    <location>
        <begin position="12"/>
        <end position="32"/>
    </location>
</feature>
<keyword evidence="1" id="KW-1133">Transmembrane helix</keyword>
<sequence>MSDKKLLLGRRILSGVLALIAILMGLQSFAVIPRSEASWNLTMLLLVFVTGIQMCWGAKAKWEKAAGIACFVAALMLALTFARGFGRGM</sequence>
<dbReference type="AlphaFoldDB" id="A0AA36Y4H8"/>
<accession>A0AA36Y4H8</accession>
<keyword evidence="1" id="KW-0472">Membrane</keyword>
<feature type="transmembrane region" description="Helical" evidence="1">
    <location>
        <begin position="38"/>
        <end position="58"/>
    </location>
</feature>
<gene>
    <name evidence="2" type="ORF">HMPREF9623_01201</name>
</gene>
<dbReference type="RefSeq" id="WP_009533034.1">
    <property type="nucleotide sequence ID" value="NZ_JH590863.1"/>
</dbReference>
<proteinExistence type="predicted"/>
<comment type="caution">
    <text evidence="2">The sequence shown here is derived from an EMBL/GenBank/DDBJ whole genome shotgun (WGS) entry which is preliminary data.</text>
</comment>
<dbReference type="Proteomes" id="UP000018466">
    <property type="component" value="Unassembled WGS sequence"/>
</dbReference>
<reference evidence="2 3" key="1">
    <citation type="submission" date="2011-10" db="EMBL/GenBank/DDBJ databases">
        <title>The Genome Sequence of Lachnospiraceae bacterium ACC2.</title>
        <authorList>
            <consortium name="The Broad Institute Genome Sequencing Platform"/>
            <person name="Earl A."/>
            <person name="Ward D."/>
            <person name="Feldgarden M."/>
            <person name="Gevers D."/>
            <person name="Sizova M."/>
            <person name="Hazen A."/>
            <person name="Epstein S."/>
            <person name="Young S.K."/>
            <person name="Zeng Q."/>
            <person name="Gargeya S."/>
            <person name="Fitzgerald M."/>
            <person name="Haas B."/>
            <person name="Abouelleil A."/>
            <person name="Alvarado L."/>
            <person name="Arachchi H.M."/>
            <person name="Berlin A."/>
            <person name="Brown A."/>
            <person name="Chapman S.B."/>
            <person name="Chen Z."/>
            <person name="Dunbar C."/>
            <person name="Freedman E."/>
            <person name="Gearin G."/>
            <person name="Goldberg J."/>
            <person name="Griggs A."/>
            <person name="Gujja S."/>
            <person name="Heiman D."/>
            <person name="Howarth C."/>
            <person name="Larson L."/>
            <person name="Lui A."/>
            <person name="MacDonald P.J.P."/>
            <person name="Montmayeur A."/>
            <person name="Murphy C."/>
            <person name="Neiman D."/>
            <person name="Pearson M."/>
            <person name="Priest M."/>
            <person name="Roberts A."/>
            <person name="Saif S."/>
            <person name="Shea T."/>
            <person name="Shenoy N."/>
            <person name="Sisk P."/>
            <person name="Stolte C."/>
            <person name="Sykes S."/>
            <person name="Wortman J."/>
            <person name="Nusbaum C."/>
            <person name="Birren B."/>
        </authorList>
    </citation>
    <scope>NUCLEOTIDE SEQUENCE [LARGE SCALE GENOMIC DNA]</scope>
    <source>
        <strain evidence="2 3">ACC2</strain>
    </source>
</reference>
<dbReference type="EMBL" id="AGEL01000007">
    <property type="protein sequence ID" value="EHO16502.1"/>
    <property type="molecule type" value="Genomic_DNA"/>
</dbReference>
<evidence type="ECO:0008006" key="4">
    <source>
        <dbReference type="Google" id="ProtNLM"/>
    </source>
</evidence>
<name>A0AA36Y4H8_9FIRM</name>
<organism evidence="2 3">
    <name type="scientific">Stomatobaculum longum</name>
    <dbReference type="NCBI Taxonomy" id="796942"/>
    <lineage>
        <taxon>Bacteria</taxon>
        <taxon>Bacillati</taxon>
        <taxon>Bacillota</taxon>
        <taxon>Clostridia</taxon>
        <taxon>Lachnospirales</taxon>
        <taxon>Lachnospiraceae</taxon>
        <taxon>Stomatobaculum</taxon>
    </lineage>
</organism>
<evidence type="ECO:0000313" key="3">
    <source>
        <dbReference type="Proteomes" id="UP000018466"/>
    </source>
</evidence>
<protein>
    <recommendedName>
        <fullName evidence="4">DUF3953 domain-containing protein</fullName>
    </recommendedName>
</protein>
<feature type="transmembrane region" description="Helical" evidence="1">
    <location>
        <begin position="65"/>
        <end position="86"/>
    </location>
</feature>
<evidence type="ECO:0000256" key="1">
    <source>
        <dbReference type="SAM" id="Phobius"/>
    </source>
</evidence>
<evidence type="ECO:0000313" key="2">
    <source>
        <dbReference type="EMBL" id="EHO16502.1"/>
    </source>
</evidence>
<keyword evidence="1" id="KW-0812">Transmembrane</keyword>